<dbReference type="KEGG" id="pns:A9D12_00070"/>
<evidence type="ECO:0000313" key="3">
    <source>
        <dbReference type="Proteomes" id="UP000078263"/>
    </source>
</evidence>
<sequence>MTRVVPPASQPPSQAGLAAAGIAGIALPAAGVVWLTSAPPAPMLALGMMGAGMIGAAALGRLRAGVVLALAALVVLIGVASVTGLRVSAAHLPALACVAAVGAVSFAVRGALFARSAAPRGWWAALAVVAGEAAVLATAALRPDALPSAVLALLPAQWASTALAAAMARGAVAVPQLIALAGTAAATGLVIAQWPRRWTYGVMFSVWIGLSAQVWRYG</sequence>
<feature type="transmembrane region" description="Helical" evidence="1">
    <location>
        <begin position="91"/>
        <end position="114"/>
    </location>
</feature>
<evidence type="ECO:0000313" key="2">
    <source>
        <dbReference type="EMBL" id="ANK11606.1"/>
    </source>
</evidence>
<dbReference type="AlphaFoldDB" id="A0A192D0X5"/>
<feature type="transmembrane region" description="Helical" evidence="1">
    <location>
        <begin position="198"/>
        <end position="215"/>
    </location>
</feature>
<feature type="transmembrane region" description="Helical" evidence="1">
    <location>
        <begin position="66"/>
        <end position="85"/>
    </location>
</feature>
<dbReference type="STRING" id="1112.A9D12_00070"/>
<accession>A0A192D0X5</accession>
<keyword evidence="1" id="KW-1133">Transmembrane helix</keyword>
<name>A0A192D0X5_9SPHN</name>
<keyword evidence="1" id="KW-0812">Transmembrane</keyword>
<reference evidence="2 3" key="1">
    <citation type="submission" date="2016-05" db="EMBL/GenBank/DDBJ databases">
        <title>Compelete Genome Sequence of Bacteriochlorophyll-Synthesizing Bacterium Porphyrobacter neustonensis DSM 9434.</title>
        <authorList>
            <person name="Shi X.-L."/>
            <person name="Wu Y.-H."/>
            <person name="Cheng H."/>
            <person name="Xu L."/>
            <person name="Zhang X.-Q."/>
            <person name="Wang C.-S."/>
            <person name="Xu X.-W."/>
        </authorList>
    </citation>
    <scope>NUCLEOTIDE SEQUENCE [LARGE SCALE GENOMIC DNA]</scope>
    <source>
        <strain evidence="2 3">DSM 9434</strain>
    </source>
</reference>
<evidence type="ECO:0000256" key="1">
    <source>
        <dbReference type="SAM" id="Phobius"/>
    </source>
</evidence>
<dbReference type="EMBL" id="CP016033">
    <property type="protein sequence ID" value="ANK11606.1"/>
    <property type="molecule type" value="Genomic_DNA"/>
</dbReference>
<organism evidence="2 3">
    <name type="scientific">Erythrobacter neustonensis</name>
    <dbReference type="NCBI Taxonomy" id="1112"/>
    <lineage>
        <taxon>Bacteria</taxon>
        <taxon>Pseudomonadati</taxon>
        <taxon>Pseudomonadota</taxon>
        <taxon>Alphaproteobacteria</taxon>
        <taxon>Sphingomonadales</taxon>
        <taxon>Erythrobacteraceae</taxon>
        <taxon>Erythrobacter/Porphyrobacter group</taxon>
        <taxon>Erythrobacter</taxon>
    </lineage>
</organism>
<feature type="transmembrane region" description="Helical" evidence="1">
    <location>
        <begin position="15"/>
        <end position="35"/>
    </location>
</feature>
<dbReference type="Proteomes" id="UP000078263">
    <property type="component" value="Chromosome"/>
</dbReference>
<gene>
    <name evidence="2" type="ORF">A9D12_00070</name>
</gene>
<protein>
    <submittedName>
        <fullName evidence="2">Uncharacterized protein</fullName>
    </submittedName>
</protein>
<feature type="transmembrane region" description="Helical" evidence="1">
    <location>
        <begin position="121"/>
        <end position="140"/>
    </location>
</feature>
<keyword evidence="1" id="KW-0472">Membrane</keyword>
<feature type="transmembrane region" description="Helical" evidence="1">
    <location>
        <begin position="41"/>
        <end position="59"/>
    </location>
</feature>
<proteinExistence type="predicted"/>
<feature type="transmembrane region" description="Helical" evidence="1">
    <location>
        <begin position="173"/>
        <end position="192"/>
    </location>
</feature>
<keyword evidence="3" id="KW-1185">Reference proteome</keyword>